<dbReference type="EMBL" id="KV748263">
    <property type="protein sequence ID" value="OCK87300.1"/>
    <property type="molecule type" value="Genomic_DNA"/>
</dbReference>
<accession>A0ACC8EM10</accession>
<evidence type="ECO:0000313" key="2">
    <source>
        <dbReference type="Proteomes" id="UP000250078"/>
    </source>
</evidence>
<organism evidence="1 2">
    <name type="scientific">Cenococcum geophilum 1.58</name>
    <dbReference type="NCBI Taxonomy" id="794803"/>
    <lineage>
        <taxon>Eukaryota</taxon>
        <taxon>Fungi</taxon>
        <taxon>Dikarya</taxon>
        <taxon>Ascomycota</taxon>
        <taxon>Pezizomycotina</taxon>
        <taxon>Dothideomycetes</taxon>
        <taxon>Pleosporomycetidae</taxon>
        <taxon>Gloniales</taxon>
        <taxon>Gloniaceae</taxon>
        <taxon>Cenococcum</taxon>
    </lineage>
</organism>
<evidence type="ECO:0000313" key="1">
    <source>
        <dbReference type="EMBL" id="OCK87300.1"/>
    </source>
</evidence>
<sequence>MVSKKPAILLSYTGISNLFNPPQSSTSCRRRPPVSRRPPPTRQSRNYANLIDDAPPHSIDEEADPTWPDPIHPHTTPTPYQILSLRKDEPYTKQRFYALVKLYHPDRCHPTSPITALPCSTRLERYRLLVAAHTLLSDPAKRRAYDQHGHGWAGSSNTHLPPSSSHRTSWPPGHDPMANATWEDWERWYARDADPPRASSTTPAFASNAAFVSLILALAALGGVGRATQASAIAGTALEQADKVHEEASRELMRARRATGAAADRVERVQTFLEHRGAVLAAEDACRRLLPVSRCAAEEVREG</sequence>
<protein>
    <submittedName>
        <fullName evidence="1">Uncharacterized protein</fullName>
    </submittedName>
</protein>
<keyword evidence="2" id="KW-1185">Reference proteome</keyword>
<reference evidence="1 2" key="1">
    <citation type="journal article" date="2016" name="Nat. Commun.">
        <title>Ectomycorrhizal ecology is imprinted in the genome of the dominant symbiotic fungus Cenococcum geophilum.</title>
        <authorList>
            <consortium name="DOE Joint Genome Institute"/>
            <person name="Peter M."/>
            <person name="Kohler A."/>
            <person name="Ohm R.A."/>
            <person name="Kuo A."/>
            <person name="Krutzmann J."/>
            <person name="Morin E."/>
            <person name="Arend M."/>
            <person name="Barry K.W."/>
            <person name="Binder M."/>
            <person name="Choi C."/>
            <person name="Clum A."/>
            <person name="Copeland A."/>
            <person name="Grisel N."/>
            <person name="Haridas S."/>
            <person name="Kipfer T."/>
            <person name="LaButti K."/>
            <person name="Lindquist E."/>
            <person name="Lipzen A."/>
            <person name="Maire R."/>
            <person name="Meier B."/>
            <person name="Mihaltcheva S."/>
            <person name="Molinier V."/>
            <person name="Murat C."/>
            <person name="Poggeler S."/>
            <person name="Quandt C.A."/>
            <person name="Sperisen C."/>
            <person name="Tritt A."/>
            <person name="Tisserant E."/>
            <person name="Crous P.W."/>
            <person name="Henrissat B."/>
            <person name="Nehls U."/>
            <person name="Egli S."/>
            <person name="Spatafora J.W."/>
            <person name="Grigoriev I.V."/>
            <person name="Martin F.M."/>
        </authorList>
    </citation>
    <scope>NUCLEOTIDE SEQUENCE [LARGE SCALE GENOMIC DNA]</scope>
    <source>
        <strain evidence="1 2">1.58</strain>
    </source>
</reference>
<dbReference type="Proteomes" id="UP000250078">
    <property type="component" value="Unassembled WGS sequence"/>
</dbReference>
<gene>
    <name evidence="1" type="ORF">K441DRAFT_701346</name>
</gene>
<proteinExistence type="predicted"/>
<name>A0ACC8EM10_9PEZI</name>